<dbReference type="KEGG" id="adl:AURDEDRAFT_188839"/>
<dbReference type="AlphaFoldDB" id="J0WR39"/>
<protein>
    <submittedName>
        <fullName evidence="2">Uncharacterized protein</fullName>
    </submittedName>
</protein>
<feature type="region of interest" description="Disordered" evidence="1">
    <location>
        <begin position="48"/>
        <end position="82"/>
    </location>
</feature>
<organism evidence="2 3">
    <name type="scientific">Auricularia subglabra (strain TFB-10046 / SS5)</name>
    <name type="common">White-rot fungus</name>
    <name type="synonym">Auricularia delicata (strain TFB10046)</name>
    <dbReference type="NCBI Taxonomy" id="717982"/>
    <lineage>
        <taxon>Eukaryota</taxon>
        <taxon>Fungi</taxon>
        <taxon>Dikarya</taxon>
        <taxon>Basidiomycota</taxon>
        <taxon>Agaricomycotina</taxon>
        <taxon>Agaricomycetes</taxon>
        <taxon>Auriculariales</taxon>
        <taxon>Auriculariaceae</taxon>
        <taxon>Auricularia</taxon>
    </lineage>
</organism>
<dbReference type="Proteomes" id="UP000006514">
    <property type="component" value="Unassembled WGS sequence"/>
</dbReference>
<proteinExistence type="predicted"/>
<evidence type="ECO:0000256" key="1">
    <source>
        <dbReference type="SAM" id="MobiDB-lite"/>
    </source>
</evidence>
<dbReference type="InParanoid" id="J0WR39"/>
<reference evidence="3" key="1">
    <citation type="journal article" date="2012" name="Science">
        <title>The Paleozoic origin of enzymatic lignin decomposition reconstructed from 31 fungal genomes.</title>
        <authorList>
            <person name="Floudas D."/>
            <person name="Binder M."/>
            <person name="Riley R."/>
            <person name="Barry K."/>
            <person name="Blanchette R.A."/>
            <person name="Henrissat B."/>
            <person name="Martinez A.T."/>
            <person name="Otillar R."/>
            <person name="Spatafora J.W."/>
            <person name="Yadav J.S."/>
            <person name="Aerts A."/>
            <person name="Benoit I."/>
            <person name="Boyd A."/>
            <person name="Carlson A."/>
            <person name="Copeland A."/>
            <person name="Coutinho P.M."/>
            <person name="de Vries R.P."/>
            <person name="Ferreira P."/>
            <person name="Findley K."/>
            <person name="Foster B."/>
            <person name="Gaskell J."/>
            <person name="Glotzer D."/>
            <person name="Gorecki P."/>
            <person name="Heitman J."/>
            <person name="Hesse C."/>
            <person name="Hori C."/>
            <person name="Igarashi K."/>
            <person name="Jurgens J.A."/>
            <person name="Kallen N."/>
            <person name="Kersten P."/>
            <person name="Kohler A."/>
            <person name="Kuees U."/>
            <person name="Kumar T.K.A."/>
            <person name="Kuo A."/>
            <person name="LaButti K."/>
            <person name="Larrondo L.F."/>
            <person name="Lindquist E."/>
            <person name="Ling A."/>
            <person name="Lombard V."/>
            <person name="Lucas S."/>
            <person name="Lundell T."/>
            <person name="Martin R."/>
            <person name="McLaughlin D.J."/>
            <person name="Morgenstern I."/>
            <person name="Morin E."/>
            <person name="Murat C."/>
            <person name="Nagy L.G."/>
            <person name="Nolan M."/>
            <person name="Ohm R.A."/>
            <person name="Patyshakuliyeva A."/>
            <person name="Rokas A."/>
            <person name="Ruiz-Duenas F.J."/>
            <person name="Sabat G."/>
            <person name="Salamov A."/>
            <person name="Samejima M."/>
            <person name="Schmutz J."/>
            <person name="Slot J.C."/>
            <person name="St John F."/>
            <person name="Stenlid J."/>
            <person name="Sun H."/>
            <person name="Sun S."/>
            <person name="Syed K."/>
            <person name="Tsang A."/>
            <person name="Wiebenga A."/>
            <person name="Young D."/>
            <person name="Pisabarro A."/>
            <person name="Eastwood D.C."/>
            <person name="Martin F."/>
            <person name="Cullen D."/>
            <person name="Grigoriev I.V."/>
            <person name="Hibbett D.S."/>
        </authorList>
    </citation>
    <scope>NUCLEOTIDE SEQUENCE [LARGE SCALE GENOMIC DNA]</scope>
    <source>
        <strain evidence="3">TFB10046</strain>
    </source>
</reference>
<evidence type="ECO:0000313" key="2">
    <source>
        <dbReference type="EMBL" id="EJD35133.1"/>
    </source>
</evidence>
<accession>J0WR39</accession>
<name>J0WR39_AURST</name>
<dbReference type="EMBL" id="JH687903">
    <property type="protein sequence ID" value="EJD35133.1"/>
    <property type="molecule type" value="Genomic_DNA"/>
</dbReference>
<keyword evidence="3" id="KW-1185">Reference proteome</keyword>
<sequence>MALCAPRALTTRAGRMDPSPLRRVRGVDSSAVSILGIHSRLRLVQAMRSATSGRKGATRRTKCASPSGTPAPPRAAALGWTDGPSIRADERALYRGGGIAVGYRCIGPARRRPAPFCATWTPLALRPAAHAAYASPS</sequence>
<gene>
    <name evidence="2" type="ORF">AURDEDRAFT_188839</name>
</gene>
<evidence type="ECO:0000313" key="3">
    <source>
        <dbReference type="Proteomes" id="UP000006514"/>
    </source>
</evidence>